<name>A0A2P2J3Z8_RHIMU</name>
<reference evidence="1" key="1">
    <citation type="submission" date="2018-02" db="EMBL/GenBank/DDBJ databases">
        <title>Rhizophora mucronata_Transcriptome.</title>
        <authorList>
            <person name="Meera S.P."/>
            <person name="Sreeshan A."/>
            <person name="Augustine A."/>
        </authorList>
    </citation>
    <scope>NUCLEOTIDE SEQUENCE</scope>
    <source>
        <tissue evidence="1">Leaf</tissue>
    </source>
</reference>
<organism evidence="1">
    <name type="scientific">Rhizophora mucronata</name>
    <name type="common">Asiatic mangrove</name>
    <dbReference type="NCBI Taxonomy" id="61149"/>
    <lineage>
        <taxon>Eukaryota</taxon>
        <taxon>Viridiplantae</taxon>
        <taxon>Streptophyta</taxon>
        <taxon>Embryophyta</taxon>
        <taxon>Tracheophyta</taxon>
        <taxon>Spermatophyta</taxon>
        <taxon>Magnoliopsida</taxon>
        <taxon>eudicotyledons</taxon>
        <taxon>Gunneridae</taxon>
        <taxon>Pentapetalae</taxon>
        <taxon>rosids</taxon>
        <taxon>fabids</taxon>
        <taxon>Malpighiales</taxon>
        <taxon>Rhizophoraceae</taxon>
        <taxon>Rhizophora</taxon>
    </lineage>
</organism>
<accession>A0A2P2J3Z8</accession>
<evidence type="ECO:0000313" key="1">
    <source>
        <dbReference type="EMBL" id="MBW88199.1"/>
    </source>
</evidence>
<protein>
    <submittedName>
        <fullName evidence="1">Uncharacterized protein</fullName>
    </submittedName>
</protein>
<dbReference type="AlphaFoldDB" id="A0A2P2J3Z8"/>
<sequence>MCEQYCFLAMQLFILPCQIDFDPFSSLCTFFFILRSRLSITMYDLIFLFLCKN</sequence>
<dbReference type="EMBL" id="GGEC01007716">
    <property type="protein sequence ID" value="MBW88199.1"/>
    <property type="molecule type" value="Transcribed_RNA"/>
</dbReference>
<proteinExistence type="predicted"/>